<dbReference type="PANTHER" id="PTHR30136:SF35">
    <property type="entry name" value="HTH-TYPE TRANSCRIPTIONAL REGULATOR RV1719"/>
    <property type="match status" value="1"/>
</dbReference>
<evidence type="ECO:0000313" key="6">
    <source>
        <dbReference type="EMBL" id="AMS44174.1"/>
    </source>
</evidence>
<name>A0AAC9ASR8_AMIAI</name>
<organism evidence="6 8">
    <name type="scientific">Aminobacter aminovorans</name>
    <name type="common">Chelatobacter heintzii</name>
    <dbReference type="NCBI Taxonomy" id="83263"/>
    <lineage>
        <taxon>Bacteria</taxon>
        <taxon>Pseudomonadati</taxon>
        <taxon>Pseudomonadota</taxon>
        <taxon>Alphaproteobacteria</taxon>
        <taxon>Hyphomicrobiales</taxon>
        <taxon>Phyllobacteriaceae</taxon>
        <taxon>Aminobacter</taxon>
    </lineage>
</organism>
<dbReference type="PANTHER" id="PTHR30136">
    <property type="entry name" value="HELIX-TURN-HELIX TRANSCRIPTIONAL REGULATOR, ICLR FAMILY"/>
    <property type="match status" value="1"/>
</dbReference>
<accession>A0AAC9ASR8</accession>
<evidence type="ECO:0000256" key="3">
    <source>
        <dbReference type="ARBA" id="ARBA00023163"/>
    </source>
</evidence>
<dbReference type="SUPFAM" id="SSF55781">
    <property type="entry name" value="GAF domain-like"/>
    <property type="match status" value="1"/>
</dbReference>
<dbReference type="InterPro" id="IPR014757">
    <property type="entry name" value="Tscrpt_reg_IclR_C"/>
</dbReference>
<dbReference type="EMBL" id="JACICB010000031">
    <property type="protein sequence ID" value="MBB3709593.1"/>
    <property type="molecule type" value="Genomic_DNA"/>
</dbReference>
<dbReference type="PROSITE" id="PS51078">
    <property type="entry name" value="ICLR_ED"/>
    <property type="match status" value="1"/>
</dbReference>
<dbReference type="InterPro" id="IPR029016">
    <property type="entry name" value="GAF-like_dom_sf"/>
</dbReference>
<dbReference type="GO" id="GO:0045892">
    <property type="term" value="P:negative regulation of DNA-templated transcription"/>
    <property type="evidence" value="ECO:0007669"/>
    <property type="project" value="TreeGrafter"/>
</dbReference>
<dbReference type="InterPro" id="IPR005471">
    <property type="entry name" value="Tscrpt_reg_IclR_N"/>
</dbReference>
<dbReference type="InterPro" id="IPR036390">
    <property type="entry name" value="WH_DNA-bd_sf"/>
</dbReference>
<dbReference type="Proteomes" id="UP000577697">
    <property type="component" value="Unassembled WGS sequence"/>
</dbReference>
<dbReference type="Pfam" id="PF09339">
    <property type="entry name" value="HTH_IclR"/>
    <property type="match status" value="1"/>
</dbReference>
<evidence type="ECO:0000313" key="9">
    <source>
        <dbReference type="Proteomes" id="UP000577697"/>
    </source>
</evidence>
<gene>
    <name evidence="6" type="ORF">AA2016_5268</name>
    <name evidence="7" type="ORF">FHS67_005946</name>
</gene>
<dbReference type="AlphaFoldDB" id="A0AAC9ASR8"/>
<evidence type="ECO:0000259" key="4">
    <source>
        <dbReference type="PROSITE" id="PS51077"/>
    </source>
</evidence>
<dbReference type="RefSeq" id="WP_067965355.1">
    <property type="nucleotide sequence ID" value="NZ_CP015005.1"/>
</dbReference>
<dbReference type="SMART" id="SM00346">
    <property type="entry name" value="HTH_ICLR"/>
    <property type="match status" value="1"/>
</dbReference>
<dbReference type="GO" id="GO:0003677">
    <property type="term" value="F:DNA binding"/>
    <property type="evidence" value="ECO:0007669"/>
    <property type="project" value="UniProtKB-KW"/>
</dbReference>
<keyword evidence="3" id="KW-0804">Transcription</keyword>
<feature type="domain" description="HTH iclR-type" evidence="4">
    <location>
        <begin position="13"/>
        <end position="75"/>
    </location>
</feature>
<dbReference type="Gene3D" id="3.30.450.40">
    <property type="match status" value="1"/>
</dbReference>
<sequence length="273" mass="30622">MDDVSDDMTNRRARGLDRAFEIMNFLRLKRTPLRPNEIASGIGAPRSSVYELVNLLMRQGVLEYRGEDGRVFLGRKLYFLGMAYAEQFDLMRECDKLLTHIAEETRETAQMCLLEGNKYTVAQMKEGLRPFRISSNVGDPVSIAWTASGRLLVAHMSDQEILDFIPKEDFQLPNGQWLDPAQFIAEVREASRVGYYTFNSAVENFTHCFAVPVYQADNICIATLCLVAPREDGLKNHASYLKTLLDAAADLSSRLGHVADEHAPGAARAGGRR</sequence>
<evidence type="ECO:0000313" key="7">
    <source>
        <dbReference type="EMBL" id="MBB3709593.1"/>
    </source>
</evidence>
<dbReference type="KEGG" id="aak:AA2016_5268"/>
<dbReference type="PROSITE" id="PS51077">
    <property type="entry name" value="HTH_ICLR"/>
    <property type="match status" value="1"/>
</dbReference>
<dbReference type="Pfam" id="PF01614">
    <property type="entry name" value="IclR_C"/>
    <property type="match status" value="1"/>
</dbReference>
<dbReference type="GO" id="GO:0003700">
    <property type="term" value="F:DNA-binding transcription factor activity"/>
    <property type="evidence" value="ECO:0007669"/>
    <property type="project" value="TreeGrafter"/>
</dbReference>
<keyword evidence="9" id="KW-1185">Reference proteome</keyword>
<protein>
    <submittedName>
        <fullName evidence="7">DNA-binding IclR family transcriptional regulator</fullName>
    </submittedName>
</protein>
<reference evidence="7 9" key="2">
    <citation type="submission" date="2020-08" db="EMBL/GenBank/DDBJ databases">
        <title>Genomic Encyclopedia of Type Strains, Phase IV (KMG-IV): sequencing the most valuable type-strain genomes for metagenomic binning, comparative biology and taxonomic classification.</title>
        <authorList>
            <person name="Goeker M."/>
        </authorList>
    </citation>
    <scope>NUCLEOTIDE SEQUENCE [LARGE SCALE GENOMIC DNA]</scope>
    <source>
        <strain evidence="7 9">DSM 10368</strain>
    </source>
</reference>
<dbReference type="InterPro" id="IPR050707">
    <property type="entry name" value="HTH_MetabolicPath_Reg"/>
</dbReference>
<dbReference type="InterPro" id="IPR036388">
    <property type="entry name" value="WH-like_DNA-bd_sf"/>
</dbReference>
<dbReference type="EMBL" id="CP015005">
    <property type="protein sequence ID" value="AMS44174.1"/>
    <property type="molecule type" value="Genomic_DNA"/>
</dbReference>
<dbReference type="Proteomes" id="UP000075755">
    <property type="component" value="Chromosome"/>
</dbReference>
<proteinExistence type="predicted"/>
<feature type="domain" description="IclR-ED" evidence="5">
    <location>
        <begin position="76"/>
        <end position="257"/>
    </location>
</feature>
<keyword evidence="1" id="KW-0805">Transcription regulation</keyword>
<evidence type="ECO:0000256" key="2">
    <source>
        <dbReference type="ARBA" id="ARBA00023125"/>
    </source>
</evidence>
<dbReference type="SUPFAM" id="SSF46785">
    <property type="entry name" value="Winged helix' DNA-binding domain"/>
    <property type="match status" value="1"/>
</dbReference>
<reference evidence="6 8" key="1">
    <citation type="submission" date="2016-03" db="EMBL/GenBank/DDBJ databases">
        <title>Complete genome of Aminobacter aminovorans KCTC 2477.</title>
        <authorList>
            <person name="Kim K.M."/>
        </authorList>
    </citation>
    <scope>NUCLEOTIDE SEQUENCE [LARGE SCALE GENOMIC DNA]</scope>
    <source>
        <strain evidence="6 8">KCTC 2477</strain>
    </source>
</reference>
<keyword evidence="2 7" id="KW-0238">DNA-binding</keyword>
<evidence type="ECO:0000259" key="5">
    <source>
        <dbReference type="PROSITE" id="PS51078"/>
    </source>
</evidence>
<evidence type="ECO:0000313" key="8">
    <source>
        <dbReference type="Proteomes" id="UP000075755"/>
    </source>
</evidence>
<dbReference type="Gene3D" id="1.10.10.10">
    <property type="entry name" value="Winged helix-like DNA-binding domain superfamily/Winged helix DNA-binding domain"/>
    <property type="match status" value="1"/>
</dbReference>
<evidence type="ECO:0000256" key="1">
    <source>
        <dbReference type="ARBA" id="ARBA00023015"/>
    </source>
</evidence>